<sequence length="145" mass="15618">MSATADPADKSNPAVKLGFEPGQIVQELGYDDDTDQDLREGIEEITGEELVDEDYDDVADAVLLWHREEDGDLTDALVDAQEYLVEGGLIWLLTPKKGRDGHVEAHEVAEAAQTAGLSQTSSITVAADWAGTRLATPKSAAKPKR</sequence>
<proteinExistence type="predicted"/>
<protein>
    <submittedName>
        <fullName evidence="1">DUF3052 family protein</fullName>
    </submittedName>
</protein>
<accession>A0A561ULG8</accession>
<comment type="caution">
    <text evidence="1">The sequence shown here is derived from an EMBL/GenBank/DDBJ whole genome shotgun (WGS) entry which is preliminary data.</text>
</comment>
<dbReference type="AlphaFoldDB" id="A0A561ULG8"/>
<reference evidence="1 2" key="1">
    <citation type="submission" date="2019-06" db="EMBL/GenBank/DDBJ databases">
        <title>Sequencing the genomes of 1000 actinobacteria strains.</title>
        <authorList>
            <person name="Klenk H.-P."/>
        </authorList>
    </citation>
    <scope>NUCLEOTIDE SEQUENCE [LARGE SCALE GENOMIC DNA]</scope>
    <source>
        <strain evidence="1 2">DSM 44826</strain>
    </source>
</reference>
<name>A0A561ULG8_9ACTN</name>
<evidence type="ECO:0000313" key="1">
    <source>
        <dbReference type="EMBL" id="TWG00218.1"/>
    </source>
</evidence>
<dbReference type="Proteomes" id="UP000317940">
    <property type="component" value="Unassembled WGS sequence"/>
</dbReference>
<evidence type="ECO:0000313" key="2">
    <source>
        <dbReference type="Proteomes" id="UP000317940"/>
    </source>
</evidence>
<keyword evidence="2" id="KW-1185">Reference proteome</keyword>
<organism evidence="1 2">
    <name type="scientific">Kitasatospora viridis</name>
    <dbReference type="NCBI Taxonomy" id="281105"/>
    <lineage>
        <taxon>Bacteria</taxon>
        <taxon>Bacillati</taxon>
        <taxon>Actinomycetota</taxon>
        <taxon>Actinomycetes</taxon>
        <taxon>Kitasatosporales</taxon>
        <taxon>Streptomycetaceae</taxon>
        <taxon>Kitasatospora</taxon>
    </lineage>
</organism>
<dbReference type="Pfam" id="PF11253">
    <property type="entry name" value="DUF3052"/>
    <property type="match status" value="1"/>
</dbReference>
<dbReference type="RefSeq" id="WP_145906347.1">
    <property type="nucleotide sequence ID" value="NZ_BAAAMZ010000016.1"/>
</dbReference>
<gene>
    <name evidence="1" type="ORF">FHX73_114090</name>
</gene>
<dbReference type="OrthoDB" id="5185945at2"/>
<dbReference type="InterPro" id="IPR021412">
    <property type="entry name" value="DUF3052"/>
</dbReference>
<dbReference type="EMBL" id="VIWT01000001">
    <property type="protein sequence ID" value="TWG00218.1"/>
    <property type="molecule type" value="Genomic_DNA"/>
</dbReference>